<comment type="caution">
    <text evidence="2">The sequence shown here is derived from an EMBL/GenBank/DDBJ whole genome shotgun (WGS) entry which is preliminary data.</text>
</comment>
<dbReference type="Pfam" id="PF02759">
    <property type="entry name" value="RUN"/>
    <property type="match status" value="1"/>
</dbReference>
<dbReference type="EMBL" id="JABFTP020000144">
    <property type="protein sequence ID" value="KAL3281835.1"/>
    <property type="molecule type" value="Genomic_DNA"/>
</dbReference>
<evidence type="ECO:0000313" key="2">
    <source>
        <dbReference type="EMBL" id="KAL3281835.1"/>
    </source>
</evidence>
<name>A0ABD2NT73_9CUCU</name>
<evidence type="ECO:0000313" key="3">
    <source>
        <dbReference type="Proteomes" id="UP001516400"/>
    </source>
</evidence>
<protein>
    <recommendedName>
        <fullName evidence="1">RUN domain-containing protein</fullName>
    </recommendedName>
</protein>
<feature type="domain" description="RUN" evidence="1">
    <location>
        <begin position="34"/>
        <end position="168"/>
    </location>
</feature>
<dbReference type="InterPro" id="IPR004012">
    <property type="entry name" value="Run_dom"/>
</dbReference>
<dbReference type="SUPFAM" id="SSF140741">
    <property type="entry name" value="RUN domain-like"/>
    <property type="match status" value="1"/>
</dbReference>
<dbReference type="CDD" id="cd17686">
    <property type="entry name" value="RUN_RUBCN"/>
    <property type="match status" value="1"/>
</dbReference>
<sequence length="264" mass="30772">MSSKSRYALKHEQLLRDLKTIIDGLLSTQVANVWSIYGGLNRLHSLLEKIFKHGCKNSDDVNGSYFEFIHGLEWLQPDTSNCYFSIDCEYQPHIPTHLRNNKASIWLYRSLENLSLSTKLGWLLSDKNHLSAWYYPHAFLCSVEYTEATLICLKALERNQPSLMSEINPRLFLFQPNATDIHKIHRRCSSFPERFLNKAVDENKIKKKMINKSNNNRVLGKLKPWSSSPNLFVERMEIVKEVIQSKTVPNTPVHIKKNSYRKYS</sequence>
<accession>A0ABD2NT73</accession>
<keyword evidence="3" id="KW-1185">Reference proteome</keyword>
<proteinExistence type="predicted"/>
<dbReference type="Gene3D" id="1.20.58.900">
    <property type="match status" value="1"/>
</dbReference>
<dbReference type="InterPro" id="IPR037213">
    <property type="entry name" value="Run_dom_sf"/>
</dbReference>
<dbReference type="Proteomes" id="UP001516400">
    <property type="component" value="Unassembled WGS sequence"/>
</dbReference>
<gene>
    <name evidence="2" type="ORF">HHI36_005035</name>
</gene>
<dbReference type="PROSITE" id="PS50826">
    <property type="entry name" value="RUN"/>
    <property type="match status" value="1"/>
</dbReference>
<organism evidence="2 3">
    <name type="scientific">Cryptolaemus montrouzieri</name>
    <dbReference type="NCBI Taxonomy" id="559131"/>
    <lineage>
        <taxon>Eukaryota</taxon>
        <taxon>Metazoa</taxon>
        <taxon>Ecdysozoa</taxon>
        <taxon>Arthropoda</taxon>
        <taxon>Hexapoda</taxon>
        <taxon>Insecta</taxon>
        <taxon>Pterygota</taxon>
        <taxon>Neoptera</taxon>
        <taxon>Endopterygota</taxon>
        <taxon>Coleoptera</taxon>
        <taxon>Polyphaga</taxon>
        <taxon>Cucujiformia</taxon>
        <taxon>Coccinelloidea</taxon>
        <taxon>Coccinellidae</taxon>
        <taxon>Scymninae</taxon>
        <taxon>Scymnini</taxon>
        <taxon>Cryptolaemus</taxon>
    </lineage>
</organism>
<reference evidence="2 3" key="1">
    <citation type="journal article" date="2021" name="BMC Biol.">
        <title>Horizontally acquired antibacterial genes associated with adaptive radiation of ladybird beetles.</title>
        <authorList>
            <person name="Li H.S."/>
            <person name="Tang X.F."/>
            <person name="Huang Y.H."/>
            <person name="Xu Z.Y."/>
            <person name="Chen M.L."/>
            <person name="Du X.Y."/>
            <person name="Qiu B.Y."/>
            <person name="Chen P.T."/>
            <person name="Zhang W."/>
            <person name="Slipinski A."/>
            <person name="Escalona H.E."/>
            <person name="Waterhouse R.M."/>
            <person name="Zwick A."/>
            <person name="Pang H."/>
        </authorList>
    </citation>
    <scope>NUCLEOTIDE SEQUENCE [LARGE SCALE GENOMIC DNA]</scope>
    <source>
        <strain evidence="2">SYSU2018</strain>
    </source>
</reference>
<evidence type="ECO:0000259" key="1">
    <source>
        <dbReference type="PROSITE" id="PS50826"/>
    </source>
</evidence>
<dbReference type="AlphaFoldDB" id="A0ABD2NT73"/>